<gene>
    <name evidence="1" type="ORF">G7Y89_g14752</name>
</gene>
<dbReference type="AlphaFoldDB" id="A0A8H4VSV5"/>
<name>A0A8H4VSV5_9HELO</name>
<evidence type="ECO:0000313" key="1">
    <source>
        <dbReference type="EMBL" id="KAF4619095.1"/>
    </source>
</evidence>
<proteinExistence type="predicted"/>
<keyword evidence="2" id="KW-1185">Reference proteome</keyword>
<protein>
    <submittedName>
        <fullName evidence="1">Uncharacterized protein</fullName>
    </submittedName>
</protein>
<dbReference type="Proteomes" id="UP000566819">
    <property type="component" value="Unassembled WGS sequence"/>
</dbReference>
<accession>A0A8H4VSV5</accession>
<evidence type="ECO:0000313" key="2">
    <source>
        <dbReference type="Proteomes" id="UP000566819"/>
    </source>
</evidence>
<sequence length="83" mass="8554">MGWNLVVHRETGVFGAAPPPGKSVGRVGRGFGMLGVDEEASNGAWSAVEVFVAAPDGAVDIPVMERKGYVADGVGEIPDNKNS</sequence>
<organism evidence="1 2">
    <name type="scientific">Cudoniella acicularis</name>
    <dbReference type="NCBI Taxonomy" id="354080"/>
    <lineage>
        <taxon>Eukaryota</taxon>
        <taxon>Fungi</taxon>
        <taxon>Dikarya</taxon>
        <taxon>Ascomycota</taxon>
        <taxon>Pezizomycotina</taxon>
        <taxon>Leotiomycetes</taxon>
        <taxon>Helotiales</taxon>
        <taxon>Tricladiaceae</taxon>
        <taxon>Cudoniella</taxon>
    </lineage>
</organism>
<dbReference type="EMBL" id="JAAMPI010002036">
    <property type="protein sequence ID" value="KAF4619095.1"/>
    <property type="molecule type" value="Genomic_DNA"/>
</dbReference>
<reference evidence="1 2" key="1">
    <citation type="submission" date="2020-03" db="EMBL/GenBank/DDBJ databases">
        <title>Draft Genome Sequence of Cudoniella acicularis.</title>
        <authorList>
            <person name="Buettner E."/>
            <person name="Kellner H."/>
        </authorList>
    </citation>
    <scope>NUCLEOTIDE SEQUENCE [LARGE SCALE GENOMIC DNA]</scope>
    <source>
        <strain evidence="1 2">DSM 108380</strain>
    </source>
</reference>
<comment type="caution">
    <text evidence="1">The sequence shown here is derived from an EMBL/GenBank/DDBJ whole genome shotgun (WGS) entry which is preliminary data.</text>
</comment>